<dbReference type="PROSITE" id="PS51819">
    <property type="entry name" value="VOC"/>
    <property type="match status" value="1"/>
</dbReference>
<dbReference type="Proteomes" id="UP000317839">
    <property type="component" value="Unassembled WGS sequence"/>
</dbReference>
<dbReference type="PANTHER" id="PTHR39434">
    <property type="match status" value="1"/>
</dbReference>
<evidence type="ECO:0000313" key="3">
    <source>
        <dbReference type="Proteomes" id="UP000317839"/>
    </source>
</evidence>
<keyword evidence="3" id="KW-1185">Reference proteome</keyword>
<organism evidence="2 3">
    <name type="scientific">Aliikangiella marina</name>
    <dbReference type="NCBI Taxonomy" id="1712262"/>
    <lineage>
        <taxon>Bacteria</taxon>
        <taxon>Pseudomonadati</taxon>
        <taxon>Pseudomonadota</taxon>
        <taxon>Gammaproteobacteria</taxon>
        <taxon>Oceanospirillales</taxon>
        <taxon>Pleioneaceae</taxon>
        <taxon>Aliikangiella</taxon>
    </lineage>
</organism>
<dbReference type="Pfam" id="PF00903">
    <property type="entry name" value="Glyoxalase"/>
    <property type="match status" value="1"/>
</dbReference>
<dbReference type="OrthoDB" id="793940at2"/>
<dbReference type="InterPro" id="IPR037523">
    <property type="entry name" value="VOC_core"/>
</dbReference>
<feature type="domain" description="VOC" evidence="1">
    <location>
        <begin position="4"/>
        <end position="134"/>
    </location>
</feature>
<comment type="caution">
    <text evidence="2">The sequence shown here is derived from an EMBL/GenBank/DDBJ whole genome shotgun (WGS) entry which is preliminary data.</text>
</comment>
<sequence>MELTPFHIAIPVRDIDESRDFYGAKMGLSEGRSSSDWIDFNMFGHQFVTHLNPAIGKQGKIAQITNPVDGHGVPIPHCGVVLPFDTWREFADRVSGFIEEFIIEPYIRFEGQAGEQGTMFFADPSGNALEFKGFRDIKKDLFAK</sequence>
<gene>
    <name evidence="2" type="ORF">FLL45_17815</name>
</gene>
<dbReference type="InterPro" id="IPR029068">
    <property type="entry name" value="Glyas_Bleomycin-R_OHBP_Dase"/>
</dbReference>
<accession>A0A545T4C7</accession>
<proteinExistence type="predicted"/>
<reference evidence="2 3" key="1">
    <citation type="submission" date="2019-06" db="EMBL/GenBank/DDBJ databases">
        <title>Draft genome of Aliikangiella marina GYP-15.</title>
        <authorList>
            <person name="Wang G."/>
        </authorList>
    </citation>
    <scope>NUCLEOTIDE SEQUENCE [LARGE SCALE GENOMIC DNA]</scope>
    <source>
        <strain evidence="2 3">GYP-15</strain>
    </source>
</reference>
<dbReference type="CDD" id="cd08357">
    <property type="entry name" value="VOC_like"/>
    <property type="match status" value="1"/>
</dbReference>
<dbReference type="AlphaFoldDB" id="A0A545T4C7"/>
<dbReference type="PANTHER" id="PTHR39434:SF1">
    <property type="entry name" value="VOC DOMAIN-CONTAINING PROTEIN"/>
    <property type="match status" value="1"/>
</dbReference>
<evidence type="ECO:0000259" key="1">
    <source>
        <dbReference type="PROSITE" id="PS51819"/>
    </source>
</evidence>
<dbReference type="EMBL" id="VIKR01000005">
    <property type="protein sequence ID" value="TQV72079.1"/>
    <property type="molecule type" value="Genomic_DNA"/>
</dbReference>
<dbReference type="InterPro" id="IPR004360">
    <property type="entry name" value="Glyas_Fos-R_dOase_dom"/>
</dbReference>
<dbReference type="SUPFAM" id="SSF54593">
    <property type="entry name" value="Glyoxalase/Bleomycin resistance protein/Dihydroxybiphenyl dioxygenase"/>
    <property type="match status" value="1"/>
</dbReference>
<protein>
    <submittedName>
        <fullName evidence="2">Glyoxalase</fullName>
    </submittedName>
</protein>
<dbReference type="RefSeq" id="WP_142943407.1">
    <property type="nucleotide sequence ID" value="NZ_VIKR01000005.1"/>
</dbReference>
<name>A0A545T4C7_9GAMM</name>
<evidence type="ECO:0000313" key="2">
    <source>
        <dbReference type="EMBL" id="TQV72079.1"/>
    </source>
</evidence>
<dbReference type="Gene3D" id="3.10.180.10">
    <property type="entry name" value="2,3-Dihydroxybiphenyl 1,2-Dioxygenase, domain 1"/>
    <property type="match status" value="1"/>
</dbReference>